<protein>
    <submittedName>
        <fullName evidence="1">Uncharacterized protein</fullName>
    </submittedName>
</protein>
<dbReference type="EMBL" id="KV417701">
    <property type="protein sequence ID" value="KZP09399.1"/>
    <property type="molecule type" value="Genomic_DNA"/>
</dbReference>
<gene>
    <name evidence="1" type="ORF">FIBSPDRAFT_964014</name>
</gene>
<accession>A0A165YBM1</accession>
<organism evidence="1 2">
    <name type="scientific">Athelia psychrophila</name>
    <dbReference type="NCBI Taxonomy" id="1759441"/>
    <lineage>
        <taxon>Eukaryota</taxon>
        <taxon>Fungi</taxon>
        <taxon>Dikarya</taxon>
        <taxon>Basidiomycota</taxon>
        <taxon>Agaricomycotina</taxon>
        <taxon>Agaricomycetes</taxon>
        <taxon>Agaricomycetidae</taxon>
        <taxon>Atheliales</taxon>
        <taxon>Atheliaceae</taxon>
        <taxon>Athelia</taxon>
    </lineage>
</organism>
<evidence type="ECO:0000313" key="2">
    <source>
        <dbReference type="Proteomes" id="UP000076532"/>
    </source>
</evidence>
<dbReference type="AlphaFoldDB" id="A0A165YBM1"/>
<name>A0A165YBM1_9AGAM</name>
<proteinExistence type="predicted"/>
<sequence>MRVGPVVPISSQPGRASLLVIAQDHTTRHTQLWRPKLYAAEKPFYRGEKGQLDFVAIEAIIKAQNSSSISQQALLMPTIITNLFLINPSTIPADYNFSFFGGNLPLLSKLSCFHEQAEAALGVAYDYAEPTCGQTHPLALIMTIIFFYPLKPTIPGVHHSPPLRRALAAHQQHALLGAKNVKLDSRMSLGEVDLLELKDDRESIGKRVVHTFTSLSPSAIIKDGGVSVPHSSSFDDPG</sequence>
<evidence type="ECO:0000313" key="1">
    <source>
        <dbReference type="EMBL" id="KZP09399.1"/>
    </source>
</evidence>
<keyword evidence="2" id="KW-1185">Reference proteome</keyword>
<reference evidence="1 2" key="1">
    <citation type="journal article" date="2016" name="Mol. Biol. Evol.">
        <title>Comparative Genomics of Early-Diverging Mushroom-Forming Fungi Provides Insights into the Origins of Lignocellulose Decay Capabilities.</title>
        <authorList>
            <person name="Nagy L.G."/>
            <person name="Riley R."/>
            <person name="Tritt A."/>
            <person name="Adam C."/>
            <person name="Daum C."/>
            <person name="Floudas D."/>
            <person name="Sun H."/>
            <person name="Yadav J.S."/>
            <person name="Pangilinan J."/>
            <person name="Larsson K.H."/>
            <person name="Matsuura K."/>
            <person name="Barry K."/>
            <person name="Labutti K."/>
            <person name="Kuo R."/>
            <person name="Ohm R.A."/>
            <person name="Bhattacharya S.S."/>
            <person name="Shirouzu T."/>
            <person name="Yoshinaga Y."/>
            <person name="Martin F.M."/>
            <person name="Grigoriev I.V."/>
            <person name="Hibbett D.S."/>
        </authorList>
    </citation>
    <scope>NUCLEOTIDE SEQUENCE [LARGE SCALE GENOMIC DNA]</scope>
    <source>
        <strain evidence="1 2">CBS 109695</strain>
    </source>
</reference>
<dbReference type="Proteomes" id="UP000076532">
    <property type="component" value="Unassembled WGS sequence"/>
</dbReference>